<dbReference type="PANTHER" id="PTHR22768:SF0">
    <property type="entry name" value="DNA REPLICATION COMPLEX GINS PROTEIN PSF3"/>
    <property type="match status" value="1"/>
</dbReference>
<evidence type="ECO:0000259" key="5">
    <source>
        <dbReference type="Pfam" id="PF05916"/>
    </source>
</evidence>
<dbReference type="VEuPathDB" id="TriTrypDB:LPMP_311580"/>
<keyword evidence="3" id="KW-0235">DNA replication</keyword>
<dbReference type="KEGG" id="lpan:LPMP_311580"/>
<dbReference type="PANTHER" id="PTHR22768">
    <property type="entry name" value="DNA REPLICATION COMPLEX GINS PROTEIN PSF3"/>
    <property type="match status" value="1"/>
</dbReference>
<dbReference type="EMBL" id="CP009400">
    <property type="protein sequence ID" value="AIO00748.1"/>
    <property type="molecule type" value="Genomic_DNA"/>
</dbReference>
<comment type="subcellular location">
    <subcellularLocation>
        <location evidence="1">Nucleus</location>
    </subcellularLocation>
</comment>
<evidence type="ECO:0000313" key="7">
    <source>
        <dbReference type="Proteomes" id="UP000063063"/>
    </source>
</evidence>
<dbReference type="InterPro" id="IPR038437">
    <property type="entry name" value="GINS_Psf3_sf"/>
</dbReference>
<dbReference type="InterPro" id="IPR021151">
    <property type="entry name" value="GINS_A"/>
</dbReference>
<dbReference type="SUPFAM" id="SSF158573">
    <property type="entry name" value="GINS helical bundle-like"/>
    <property type="match status" value="1"/>
</dbReference>
<sequence>MIRSYFNLDDIGAYEEPVVVTFAVPSFNMGKDLTVRTHEGETVSEVAAGCVATVPLWAATALRTEGYVSVHAPHKFSLATFREFKTDPLAPSLHRKSPYFYQAGLQLCRLLSNPTSGGHMSAEGNRLAAQLFRLYQLRYLRIIFAAAKRGFDLNDIRDKLEESERHLLDSYLRGQAEEALWYAKFS</sequence>
<organism evidence="6 7">
    <name type="scientific">Leishmania panamensis</name>
    <dbReference type="NCBI Taxonomy" id="5679"/>
    <lineage>
        <taxon>Eukaryota</taxon>
        <taxon>Discoba</taxon>
        <taxon>Euglenozoa</taxon>
        <taxon>Kinetoplastea</taxon>
        <taxon>Metakinetoplastina</taxon>
        <taxon>Trypanosomatida</taxon>
        <taxon>Trypanosomatidae</taxon>
        <taxon>Leishmaniinae</taxon>
        <taxon>Leishmania</taxon>
        <taxon>Leishmania guyanensis species complex</taxon>
    </lineage>
</organism>
<dbReference type="CDD" id="cd11713">
    <property type="entry name" value="GINS_A_psf3"/>
    <property type="match status" value="1"/>
</dbReference>
<dbReference type="Proteomes" id="UP000063063">
    <property type="component" value="Chromosome 31"/>
</dbReference>
<name>A0A088RX80_LEIPA</name>
<dbReference type="GO" id="GO:0000811">
    <property type="term" value="C:GINS complex"/>
    <property type="evidence" value="ECO:0007669"/>
    <property type="project" value="TreeGrafter"/>
</dbReference>
<evidence type="ECO:0000313" key="6">
    <source>
        <dbReference type="EMBL" id="AIO00748.1"/>
    </source>
</evidence>
<keyword evidence="4" id="KW-0539">Nucleus</keyword>
<dbReference type="GO" id="GO:1902975">
    <property type="term" value="P:mitotic DNA replication initiation"/>
    <property type="evidence" value="ECO:0007669"/>
    <property type="project" value="TreeGrafter"/>
</dbReference>
<feature type="domain" description="GINS subunit" evidence="5">
    <location>
        <begin position="77"/>
        <end position="182"/>
    </location>
</feature>
<protein>
    <submittedName>
        <fullName evidence="6">GINS complex subunit Psf3, putative</fullName>
    </submittedName>
</protein>
<accession>A0A088RX80</accession>
<dbReference type="OrthoDB" id="10251744at2759"/>
<reference evidence="6 7" key="1">
    <citation type="journal article" date="2015" name="Sci. Rep.">
        <title>The genome of Leishmania panamensis: insights into genomics of the L. (Viannia) subgenus.</title>
        <authorList>
            <person name="Llanes A."/>
            <person name="Restrepo C.M."/>
            <person name="Vecchio G.D."/>
            <person name="Anguizola F.J."/>
            <person name="Lleonart R."/>
        </authorList>
    </citation>
    <scope>NUCLEOTIDE SEQUENCE [LARGE SCALE GENOMIC DNA]</scope>
    <source>
        <strain evidence="6 7">MHOM/PA/94/PSC-1</strain>
    </source>
</reference>
<dbReference type="Pfam" id="PF05916">
    <property type="entry name" value="Sld5"/>
    <property type="match status" value="1"/>
</dbReference>
<dbReference type="VEuPathDB" id="TriTrypDB:LPAL13_310021900"/>
<comment type="similarity">
    <text evidence="2">Belongs to the GINS3/PSF3 family.</text>
</comment>
<dbReference type="SUPFAM" id="SSF160059">
    <property type="entry name" value="PriA/YqbF domain"/>
    <property type="match status" value="1"/>
</dbReference>
<dbReference type="InterPro" id="IPR036224">
    <property type="entry name" value="GINS_bundle-like_dom_sf"/>
</dbReference>
<gene>
    <name evidence="6" type="ORF">LPMP_311580</name>
</gene>
<dbReference type="AlphaFoldDB" id="A0A088RX80"/>
<evidence type="ECO:0000256" key="1">
    <source>
        <dbReference type="ARBA" id="ARBA00004123"/>
    </source>
</evidence>
<evidence type="ECO:0000256" key="4">
    <source>
        <dbReference type="ARBA" id="ARBA00023242"/>
    </source>
</evidence>
<evidence type="ECO:0000256" key="2">
    <source>
        <dbReference type="ARBA" id="ARBA00006343"/>
    </source>
</evidence>
<keyword evidence="7" id="KW-1185">Reference proteome</keyword>
<dbReference type="eggNOG" id="ENOG502RZ1R">
    <property type="taxonomic scope" value="Eukaryota"/>
</dbReference>
<dbReference type="RefSeq" id="XP_010701548.1">
    <property type="nucleotide sequence ID" value="XM_010703246.1"/>
</dbReference>
<proteinExistence type="inferred from homology"/>
<dbReference type="Gene3D" id="1.20.58.2050">
    <property type="match status" value="1"/>
</dbReference>
<evidence type="ECO:0000256" key="3">
    <source>
        <dbReference type="ARBA" id="ARBA00022705"/>
    </source>
</evidence>
<dbReference type="InterPro" id="IPR010492">
    <property type="entry name" value="GINS_Psf3"/>
</dbReference>
<dbReference type="GeneID" id="22577584"/>